<accession>A0A3Q0JKQ9</accession>
<dbReference type="GeneID" id="103520548"/>
<keyword evidence="1" id="KW-1133">Transmembrane helix</keyword>
<dbReference type="RefSeq" id="XP_026687420.1">
    <property type="nucleotide sequence ID" value="XM_026831619.1"/>
</dbReference>
<dbReference type="AlphaFoldDB" id="A0A3Q0JKQ9"/>
<dbReference type="Proteomes" id="UP000079169">
    <property type="component" value="Unplaced"/>
</dbReference>
<gene>
    <name evidence="3" type="primary">LOC103520548</name>
</gene>
<evidence type="ECO:0000256" key="1">
    <source>
        <dbReference type="SAM" id="Phobius"/>
    </source>
</evidence>
<keyword evidence="1" id="KW-0812">Transmembrane</keyword>
<evidence type="ECO:0000313" key="2">
    <source>
        <dbReference type="Proteomes" id="UP000079169"/>
    </source>
</evidence>
<feature type="transmembrane region" description="Helical" evidence="1">
    <location>
        <begin position="49"/>
        <end position="68"/>
    </location>
</feature>
<feature type="transmembrane region" description="Helical" evidence="1">
    <location>
        <begin position="74"/>
        <end position="94"/>
    </location>
</feature>
<sequence>MCWADCFLCCFSLQTGAIFVSSYMFALGLLGTVYIPFLPFSDDPAFNNIYLYTLLLSATFLLALYGALSETKTAVFISLLLGIVAFLYWISLTLPSFMDKVHRWFYLSEI</sequence>
<dbReference type="PaxDb" id="121845-A0A3Q0JKQ9"/>
<keyword evidence="1" id="KW-0472">Membrane</keyword>
<name>A0A3Q0JKQ9_DIACI</name>
<reference evidence="3" key="1">
    <citation type="submission" date="2025-08" db="UniProtKB">
        <authorList>
            <consortium name="RefSeq"/>
        </authorList>
    </citation>
    <scope>IDENTIFICATION</scope>
</reference>
<dbReference type="KEGG" id="dci:103520548"/>
<organism evidence="2 3">
    <name type="scientific">Diaphorina citri</name>
    <name type="common">Asian citrus psyllid</name>
    <dbReference type="NCBI Taxonomy" id="121845"/>
    <lineage>
        <taxon>Eukaryota</taxon>
        <taxon>Metazoa</taxon>
        <taxon>Ecdysozoa</taxon>
        <taxon>Arthropoda</taxon>
        <taxon>Hexapoda</taxon>
        <taxon>Insecta</taxon>
        <taxon>Pterygota</taxon>
        <taxon>Neoptera</taxon>
        <taxon>Paraneoptera</taxon>
        <taxon>Hemiptera</taxon>
        <taxon>Sternorrhyncha</taxon>
        <taxon>Psylloidea</taxon>
        <taxon>Psyllidae</taxon>
        <taxon>Diaphorininae</taxon>
        <taxon>Diaphorina</taxon>
    </lineage>
</organism>
<feature type="transmembrane region" description="Helical" evidence="1">
    <location>
        <begin position="17"/>
        <end position="37"/>
    </location>
</feature>
<proteinExistence type="predicted"/>
<keyword evidence="2" id="KW-1185">Reference proteome</keyword>
<evidence type="ECO:0000313" key="3">
    <source>
        <dbReference type="RefSeq" id="XP_026687420.1"/>
    </source>
</evidence>
<protein>
    <submittedName>
        <fullName evidence="3">Uncharacterized protein LOC103520548</fullName>
    </submittedName>
</protein>